<dbReference type="AlphaFoldDB" id="A0A6G1L349"/>
<dbReference type="EMBL" id="ML995857">
    <property type="protein sequence ID" value="KAF2767353.1"/>
    <property type="molecule type" value="Genomic_DNA"/>
</dbReference>
<dbReference type="InterPro" id="IPR053000">
    <property type="entry name" value="WSS1-like_metalloprotease"/>
</dbReference>
<sequence>MLPQTNTQIARRMLEEIAANVQPILEEYNWKVDKLSEFMPEDDDWWALGEGRDVLAFPCDFHATTNLMLHELVHFEVLPHNFEFNRLWQELRERYEFFNSYQEVLGCVEEYDEGEPRHRVNRNWWDDGVSSEDQGVDDEQGVAVAETSWGDQEVVAETSWDDQRVVPDLS</sequence>
<reference evidence="2" key="1">
    <citation type="journal article" date="2020" name="Stud. Mycol.">
        <title>101 Dothideomycetes genomes: a test case for predicting lifestyles and emergence of pathogens.</title>
        <authorList>
            <person name="Haridas S."/>
            <person name="Albert R."/>
            <person name="Binder M."/>
            <person name="Bloem J."/>
            <person name="Labutti K."/>
            <person name="Salamov A."/>
            <person name="Andreopoulos B."/>
            <person name="Baker S."/>
            <person name="Barry K."/>
            <person name="Bills G."/>
            <person name="Bluhm B."/>
            <person name="Cannon C."/>
            <person name="Castanera R."/>
            <person name="Culley D."/>
            <person name="Daum C."/>
            <person name="Ezra D."/>
            <person name="Gonzalez J."/>
            <person name="Henrissat B."/>
            <person name="Kuo A."/>
            <person name="Liang C."/>
            <person name="Lipzen A."/>
            <person name="Lutzoni F."/>
            <person name="Magnuson J."/>
            <person name="Mondo S."/>
            <person name="Nolan M."/>
            <person name="Ohm R."/>
            <person name="Pangilinan J."/>
            <person name="Park H.-J."/>
            <person name="Ramirez L."/>
            <person name="Alfaro M."/>
            <person name="Sun H."/>
            <person name="Tritt A."/>
            <person name="Yoshinaga Y."/>
            <person name="Zwiers L.-H."/>
            <person name="Turgeon B."/>
            <person name="Goodwin S."/>
            <person name="Spatafora J."/>
            <person name="Crous P."/>
            <person name="Grigoriev I."/>
        </authorList>
    </citation>
    <scope>NUCLEOTIDE SEQUENCE</scope>
    <source>
        <strain evidence="2">CBS 116005</strain>
    </source>
</reference>
<accession>A0A6G1L349</accession>
<protein>
    <recommendedName>
        <fullName evidence="1">WLM domain-containing protein</fullName>
    </recommendedName>
</protein>
<dbReference type="Proteomes" id="UP000799436">
    <property type="component" value="Unassembled WGS sequence"/>
</dbReference>
<dbReference type="OrthoDB" id="261960at2759"/>
<evidence type="ECO:0000313" key="2">
    <source>
        <dbReference type="EMBL" id="KAF2767353.1"/>
    </source>
</evidence>
<dbReference type="GO" id="GO:0005634">
    <property type="term" value="C:nucleus"/>
    <property type="evidence" value="ECO:0007669"/>
    <property type="project" value="TreeGrafter"/>
</dbReference>
<dbReference type="GO" id="GO:0008237">
    <property type="term" value="F:metallopeptidase activity"/>
    <property type="evidence" value="ECO:0007669"/>
    <property type="project" value="TreeGrafter"/>
</dbReference>
<dbReference type="PANTHER" id="PTHR46622:SF1">
    <property type="entry name" value="DNA-DEPENDENT METALLOPROTEASE WSS1"/>
    <property type="match status" value="1"/>
</dbReference>
<dbReference type="Pfam" id="PF08325">
    <property type="entry name" value="WLM"/>
    <property type="match status" value="1"/>
</dbReference>
<evidence type="ECO:0000313" key="3">
    <source>
        <dbReference type="Proteomes" id="UP000799436"/>
    </source>
</evidence>
<organism evidence="2 3">
    <name type="scientific">Teratosphaeria nubilosa</name>
    <dbReference type="NCBI Taxonomy" id="161662"/>
    <lineage>
        <taxon>Eukaryota</taxon>
        <taxon>Fungi</taxon>
        <taxon>Dikarya</taxon>
        <taxon>Ascomycota</taxon>
        <taxon>Pezizomycotina</taxon>
        <taxon>Dothideomycetes</taxon>
        <taxon>Dothideomycetidae</taxon>
        <taxon>Mycosphaerellales</taxon>
        <taxon>Teratosphaeriaceae</taxon>
        <taxon>Teratosphaeria</taxon>
    </lineage>
</organism>
<gene>
    <name evidence="2" type="ORF">EJ03DRAFT_353122</name>
</gene>
<proteinExistence type="predicted"/>
<evidence type="ECO:0000259" key="1">
    <source>
        <dbReference type="Pfam" id="PF08325"/>
    </source>
</evidence>
<dbReference type="InterPro" id="IPR013536">
    <property type="entry name" value="WLM_dom"/>
</dbReference>
<keyword evidence="3" id="KW-1185">Reference proteome</keyword>
<name>A0A6G1L349_9PEZI</name>
<dbReference type="GO" id="GO:0006281">
    <property type="term" value="P:DNA repair"/>
    <property type="evidence" value="ECO:0007669"/>
    <property type="project" value="TreeGrafter"/>
</dbReference>
<feature type="domain" description="WLM" evidence="1">
    <location>
        <begin position="6"/>
        <end position="46"/>
    </location>
</feature>
<dbReference type="PANTHER" id="PTHR46622">
    <property type="entry name" value="DNA-DEPENDENT METALLOPROTEASE WSS1"/>
    <property type="match status" value="1"/>
</dbReference>